<dbReference type="InterPro" id="IPR050815">
    <property type="entry name" value="TF_fung"/>
</dbReference>
<keyword evidence="3" id="KW-0805">Transcription regulation</keyword>
<dbReference type="PANTHER" id="PTHR47338:SF7">
    <property type="entry name" value="ZN(II)2CYS6 TRANSCRIPTION FACTOR (EUROFUNG)"/>
    <property type="match status" value="1"/>
</dbReference>
<dbReference type="GO" id="GO:0000981">
    <property type="term" value="F:DNA-binding transcription factor activity, RNA polymerase II-specific"/>
    <property type="evidence" value="ECO:0007669"/>
    <property type="project" value="InterPro"/>
</dbReference>
<keyword evidence="4" id="KW-0804">Transcription</keyword>
<keyword evidence="2" id="KW-0479">Metal-binding</keyword>
<dbReference type="InParanoid" id="A0A1Y2EH32"/>
<feature type="domain" description="Zn(2)-C6 fungal-type" evidence="7">
    <location>
        <begin position="31"/>
        <end position="63"/>
    </location>
</feature>
<dbReference type="EMBL" id="MCFJ01000002">
    <property type="protein sequence ID" value="ORY70095.1"/>
    <property type="molecule type" value="Genomic_DNA"/>
</dbReference>
<evidence type="ECO:0000256" key="5">
    <source>
        <dbReference type="ARBA" id="ARBA00023242"/>
    </source>
</evidence>
<evidence type="ECO:0000256" key="3">
    <source>
        <dbReference type="ARBA" id="ARBA00023015"/>
    </source>
</evidence>
<dbReference type="GeneID" id="63782055"/>
<feature type="compositionally biased region" description="Polar residues" evidence="6">
    <location>
        <begin position="1"/>
        <end position="15"/>
    </location>
</feature>
<keyword evidence="5" id="KW-0539">Nucleus</keyword>
<dbReference type="GO" id="GO:0006351">
    <property type="term" value="P:DNA-templated transcription"/>
    <property type="evidence" value="ECO:0007669"/>
    <property type="project" value="InterPro"/>
</dbReference>
<feature type="compositionally biased region" description="Polar residues" evidence="6">
    <location>
        <begin position="140"/>
        <end position="151"/>
    </location>
</feature>
<protein>
    <recommendedName>
        <fullName evidence="7">Zn(2)-C6 fungal-type domain-containing protein</fullName>
    </recommendedName>
</protein>
<dbReference type="RefSeq" id="XP_040720045.1">
    <property type="nucleotide sequence ID" value="XM_040865843.1"/>
</dbReference>
<comment type="caution">
    <text evidence="8">The sequence shown here is derived from an EMBL/GenBank/DDBJ whole genome shotgun (WGS) entry which is preliminary data.</text>
</comment>
<feature type="region of interest" description="Disordered" evidence="6">
    <location>
        <begin position="139"/>
        <end position="167"/>
    </location>
</feature>
<dbReference type="PANTHER" id="PTHR47338">
    <property type="entry name" value="ZN(II)2CYS6 TRANSCRIPTION FACTOR (EUROFUNG)-RELATED"/>
    <property type="match status" value="1"/>
</dbReference>
<dbReference type="GO" id="GO:0008270">
    <property type="term" value="F:zinc ion binding"/>
    <property type="evidence" value="ECO:0007669"/>
    <property type="project" value="InterPro"/>
</dbReference>
<evidence type="ECO:0000259" key="7">
    <source>
        <dbReference type="PROSITE" id="PS50048"/>
    </source>
</evidence>
<evidence type="ECO:0000256" key="1">
    <source>
        <dbReference type="ARBA" id="ARBA00004123"/>
    </source>
</evidence>
<dbReference type="GO" id="GO:0003677">
    <property type="term" value="F:DNA binding"/>
    <property type="evidence" value="ECO:0007669"/>
    <property type="project" value="InterPro"/>
</dbReference>
<evidence type="ECO:0000256" key="4">
    <source>
        <dbReference type="ARBA" id="ARBA00023163"/>
    </source>
</evidence>
<dbReference type="Gene3D" id="4.10.240.10">
    <property type="entry name" value="Zn(2)-C6 fungal-type DNA-binding domain"/>
    <property type="match status" value="2"/>
</dbReference>
<name>A0A1Y2EH32_9PEZI</name>
<evidence type="ECO:0000313" key="8">
    <source>
        <dbReference type="EMBL" id="ORY70095.1"/>
    </source>
</evidence>
<accession>A0A1Y2EH32</accession>
<organism evidence="8 9">
    <name type="scientific">Pseudomassariella vexata</name>
    <dbReference type="NCBI Taxonomy" id="1141098"/>
    <lineage>
        <taxon>Eukaryota</taxon>
        <taxon>Fungi</taxon>
        <taxon>Dikarya</taxon>
        <taxon>Ascomycota</taxon>
        <taxon>Pezizomycotina</taxon>
        <taxon>Sordariomycetes</taxon>
        <taxon>Xylariomycetidae</taxon>
        <taxon>Amphisphaeriales</taxon>
        <taxon>Pseudomassariaceae</taxon>
        <taxon>Pseudomassariella</taxon>
    </lineage>
</organism>
<feature type="domain" description="Zn(2)-C6 fungal-type" evidence="7">
    <location>
        <begin position="98"/>
        <end position="128"/>
    </location>
</feature>
<dbReference type="SMART" id="SM00906">
    <property type="entry name" value="Fungal_trans"/>
    <property type="match status" value="1"/>
</dbReference>
<dbReference type="SUPFAM" id="SSF57701">
    <property type="entry name" value="Zn2/Cys6 DNA-binding domain"/>
    <property type="match status" value="2"/>
</dbReference>
<dbReference type="SMART" id="SM00066">
    <property type="entry name" value="GAL4"/>
    <property type="match status" value="2"/>
</dbReference>
<gene>
    <name evidence="8" type="ORF">BCR38DRAFT_99560</name>
</gene>
<dbReference type="CDD" id="cd12148">
    <property type="entry name" value="fungal_TF_MHR"/>
    <property type="match status" value="1"/>
</dbReference>
<dbReference type="OrthoDB" id="4685598at2759"/>
<dbReference type="CDD" id="cd00067">
    <property type="entry name" value="GAL4"/>
    <property type="match status" value="2"/>
</dbReference>
<dbReference type="PROSITE" id="PS00463">
    <property type="entry name" value="ZN2_CY6_FUNGAL_1"/>
    <property type="match status" value="2"/>
</dbReference>
<dbReference type="Proteomes" id="UP000193689">
    <property type="component" value="Unassembled WGS sequence"/>
</dbReference>
<dbReference type="GO" id="GO:0005634">
    <property type="term" value="C:nucleus"/>
    <property type="evidence" value="ECO:0007669"/>
    <property type="project" value="UniProtKB-SubCell"/>
</dbReference>
<comment type="subcellular location">
    <subcellularLocation>
        <location evidence="1">Nucleus</location>
    </subcellularLocation>
</comment>
<dbReference type="InterPro" id="IPR007219">
    <property type="entry name" value="XnlR_reg_dom"/>
</dbReference>
<feature type="region of interest" description="Disordered" evidence="6">
    <location>
        <begin position="1"/>
        <end position="29"/>
    </location>
</feature>
<evidence type="ECO:0000256" key="6">
    <source>
        <dbReference type="SAM" id="MobiDB-lite"/>
    </source>
</evidence>
<keyword evidence="9" id="KW-1185">Reference proteome</keyword>
<dbReference type="Pfam" id="PF04082">
    <property type="entry name" value="Fungal_trans"/>
    <property type="match status" value="1"/>
</dbReference>
<evidence type="ECO:0000256" key="2">
    <source>
        <dbReference type="ARBA" id="ARBA00022723"/>
    </source>
</evidence>
<sequence length="836" mass="94141">MKRSGVQDQSESPGDSRSGKAKRRRNNPDESCRTCRLRKVKCSGKTENGPCLNCSRLKLNCPFTQHDSGSQDTGRVARITPNGTVTEAGTLRKRAQRACLECHGHKTKCSGDLPSCTRCQTNDLKCEYVPAKRKFANVPGHSNSVDGQTPPSAVPFPNGQLSPEVSSDGNISSDIFLDPSPAPQTRLIKRDVILKHVDAYFDYFFHMPCMNFLHPVTVYRWVEEDNFPPHLAAAICSISSSLVSTVSPGRALAARWNEQVEYYVFQNLVHLEPELLLYHVLVTVYNWMYGPWSKVWMYVSTAARLIRCLQLNYDPDIKANQVNFSQQEIQRRSVWQIYLIDHFLSGGFDEHLLLPSNSMHVRLPCSDQVFKDGLPSMMETLVKNPAIQSNPNDYSLDAYHVKILTIRREVLSLSKRFTSASPTEGEPLRAEQVMDIVNRYQITLNRFNETLPDRLKLTEVNVYAHLDRPDRPSYVMLHTWICQTVMDLYRFSLPNAKGSTYKDHLARIPQEFLLRSQQQAVAHAVSLAQFWTYSLEMIQNNASTVSKGVVTVDWMVGACAVEVTTILLTARKYELYRGLRDGSSAQLCRSRDVDDDMLETLIAKVILILETLKPLLPRIESYLEQAMSKIRQFEDERSRSASRSPLIRGLIDSELATGSNLPGPDNIIIRDDAGSKTYPTSMSERFLRKKSESFVSKTHVPTAAQMAVAATYAVDLPTIPFCLEQARGVPSSHPNSSQPQVYHDFGNLPMQNSVVSPILMADASDREGMATASAQMMLPLHHGPDSRENNDYPMHGPSAIMAQDDRTFNPYAPPVVFQNGESQYLWTQDGQRNDHV</sequence>
<dbReference type="InterPro" id="IPR036864">
    <property type="entry name" value="Zn2-C6_fun-type_DNA-bd_sf"/>
</dbReference>
<dbReference type="Pfam" id="PF00172">
    <property type="entry name" value="Zn_clus"/>
    <property type="match status" value="2"/>
</dbReference>
<dbReference type="AlphaFoldDB" id="A0A1Y2EH32"/>
<dbReference type="InterPro" id="IPR001138">
    <property type="entry name" value="Zn2Cys6_DnaBD"/>
</dbReference>
<dbReference type="PROSITE" id="PS50048">
    <property type="entry name" value="ZN2_CY6_FUNGAL_2"/>
    <property type="match status" value="2"/>
</dbReference>
<reference evidence="8 9" key="1">
    <citation type="submission" date="2016-07" db="EMBL/GenBank/DDBJ databases">
        <title>Pervasive Adenine N6-methylation of Active Genes in Fungi.</title>
        <authorList>
            <consortium name="DOE Joint Genome Institute"/>
            <person name="Mondo S.J."/>
            <person name="Dannebaum R.O."/>
            <person name="Kuo R.C."/>
            <person name="Labutti K."/>
            <person name="Haridas S."/>
            <person name="Kuo A."/>
            <person name="Salamov A."/>
            <person name="Ahrendt S.R."/>
            <person name="Lipzen A."/>
            <person name="Sullivan W."/>
            <person name="Andreopoulos W.B."/>
            <person name="Clum A."/>
            <person name="Lindquist E."/>
            <person name="Daum C."/>
            <person name="Ramamoorthy G.K."/>
            <person name="Gryganskyi A."/>
            <person name="Culley D."/>
            <person name="Magnuson J.K."/>
            <person name="James T.Y."/>
            <person name="O'Malley M.A."/>
            <person name="Stajich J.E."/>
            <person name="Spatafora J.W."/>
            <person name="Visel A."/>
            <person name="Grigoriev I.V."/>
        </authorList>
    </citation>
    <scope>NUCLEOTIDE SEQUENCE [LARGE SCALE GENOMIC DNA]</scope>
    <source>
        <strain evidence="8 9">CBS 129021</strain>
    </source>
</reference>
<evidence type="ECO:0000313" key="9">
    <source>
        <dbReference type="Proteomes" id="UP000193689"/>
    </source>
</evidence>
<dbReference type="STRING" id="1141098.A0A1Y2EH32"/>
<proteinExistence type="predicted"/>